<dbReference type="Pfam" id="PF25876">
    <property type="entry name" value="HH_MFP_RND"/>
    <property type="match status" value="1"/>
</dbReference>
<evidence type="ECO:0000313" key="7">
    <source>
        <dbReference type="Proteomes" id="UP000199492"/>
    </source>
</evidence>
<dbReference type="STRING" id="262004.SAMN04489796_11261"/>
<dbReference type="NCBIfam" id="TIGR01730">
    <property type="entry name" value="RND_mfp"/>
    <property type="match status" value="1"/>
</dbReference>
<evidence type="ECO:0000313" key="6">
    <source>
        <dbReference type="EMBL" id="SDI51842.1"/>
    </source>
</evidence>
<dbReference type="PROSITE" id="PS51257">
    <property type="entry name" value="PROKAR_LIPOPROTEIN"/>
    <property type="match status" value="1"/>
</dbReference>
<dbReference type="InterPro" id="IPR058625">
    <property type="entry name" value="MdtA-like_BSH"/>
</dbReference>
<dbReference type="OrthoDB" id="9806939at2"/>
<feature type="domain" description="CusB-like beta-barrel" evidence="5">
    <location>
        <begin position="210"/>
        <end position="279"/>
    </location>
</feature>
<dbReference type="Gene3D" id="2.40.30.170">
    <property type="match status" value="1"/>
</dbReference>
<dbReference type="SUPFAM" id="SSF111369">
    <property type="entry name" value="HlyD-like secretion proteins"/>
    <property type="match status" value="1"/>
</dbReference>
<dbReference type="Proteomes" id="UP000199492">
    <property type="component" value="Unassembled WGS sequence"/>
</dbReference>
<accession>A0A1G8L8B1</accession>
<keyword evidence="2" id="KW-0175">Coiled coil</keyword>
<dbReference type="EMBL" id="FNCZ01000012">
    <property type="protein sequence ID" value="SDI51842.1"/>
    <property type="molecule type" value="Genomic_DNA"/>
</dbReference>
<dbReference type="Gene3D" id="1.10.287.470">
    <property type="entry name" value="Helix hairpin bin"/>
    <property type="match status" value="1"/>
</dbReference>
<keyword evidence="7" id="KW-1185">Reference proteome</keyword>
<gene>
    <name evidence="6" type="ORF">SAMN04489796_11261</name>
</gene>
<dbReference type="Gene3D" id="2.40.50.100">
    <property type="match status" value="1"/>
</dbReference>
<dbReference type="Pfam" id="PF25954">
    <property type="entry name" value="Beta-barrel_RND_2"/>
    <property type="match status" value="1"/>
</dbReference>
<protein>
    <submittedName>
        <fullName evidence="6">RND family efflux transporter, MFP subunit</fullName>
    </submittedName>
</protein>
<comment type="similarity">
    <text evidence="1">Belongs to the membrane fusion protein (MFP) (TC 8.A.1) family.</text>
</comment>
<dbReference type="PANTHER" id="PTHR30469">
    <property type="entry name" value="MULTIDRUG RESISTANCE PROTEIN MDTA"/>
    <property type="match status" value="1"/>
</dbReference>
<reference evidence="7" key="1">
    <citation type="submission" date="2016-10" db="EMBL/GenBank/DDBJ databases">
        <authorList>
            <person name="Varghese N."/>
            <person name="Submissions S."/>
        </authorList>
    </citation>
    <scope>NUCLEOTIDE SEQUENCE [LARGE SCALE GENOMIC DNA]</scope>
    <source>
        <strain evidence="7">DSM 15363</strain>
    </source>
</reference>
<dbReference type="InterPro" id="IPR006143">
    <property type="entry name" value="RND_pump_MFP"/>
</dbReference>
<evidence type="ECO:0000259" key="4">
    <source>
        <dbReference type="Pfam" id="PF25917"/>
    </source>
</evidence>
<dbReference type="InterPro" id="IPR058624">
    <property type="entry name" value="MdtA-like_HH"/>
</dbReference>
<name>A0A1G8L8B1_9FLAO</name>
<dbReference type="AlphaFoldDB" id="A0A1G8L8B1"/>
<organism evidence="6 7">
    <name type="scientific">Winogradskyella thalassocola</name>
    <dbReference type="NCBI Taxonomy" id="262004"/>
    <lineage>
        <taxon>Bacteria</taxon>
        <taxon>Pseudomonadati</taxon>
        <taxon>Bacteroidota</taxon>
        <taxon>Flavobacteriia</taxon>
        <taxon>Flavobacteriales</taxon>
        <taxon>Flavobacteriaceae</taxon>
        <taxon>Winogradskyella</taxon>
    </lineage>
</organism>
<dbReference type="RefSeq" id="WP_092470858.1">
    <property type="nucleotide sequence ID" value="NZ_FNCZ01000012.1"/>
</dbReference>
<evidence type="ECO:0000259" key="3">
    <source>
        <dbReference type="Pfam" id="PF25876"/>
    </source>
</evidence>
<proteinExistence type="inferred from homology"/>
<evidence type="ECO:0000259" key="5">
    <source>
        <dbReference type="Pfam" id="PF25954"/>
    </source>
</evidence>
<feature type="domain" description="Multidrug resistance protein MdtA-like barrel-sandwich hybrid" evidence="4">
    <location>
        <begin position="62"/>
        <end position="196"/>
    </location>
</feature>
<dbReference type="InterPro" id="IPR058792">
    <property type="entry name" value="Beta-barrel_RND_2"/>
</dbReference>
<feature type="coiled-coil region" evidence="2">
    <location>
        <begin position="140"/>
        <end position="167"/>
    </location>
</feature>
<feature type="domain" description="Multidrug resistance protein MdtA-like alpha-helical hairpin" evidence="3">
    <location>
        <begin position="103"/>
        <end position="157"/>
    </location>
</feature>
<dbReference type="GO" id="GO:0015562">
    <property type="term" value="F:efflux transmembrane transporter activity"/>
    <property type="evidence" value="ECO:0007669"/>
    <property type="project" value="TreeGrafter"/>
</dbReference>
<evidence type="ECO:0000256" key="1">
    <source>
        <dbReference type="ARBA" id="ARBA00009477"/>
    </source>
</evidence>
<dbReference type="GO" id="GO:1990281">
    <property type="term" value="C:efflux pump complex"/>
    <property type="evidence" value="ECO:0007669"/>
    <property type="project" value="TreeGrafter"/>
</dbReference>
<dbReference type="Gene3D" id="2.40.420.20">
    <property type="match status" value="1"/>
</dbReference>
<dbReference type="Pfam" id="PF25917">
    <property type="entry name" value="BSH_RND"/>
    <property type="match status" value="1"/>
</dbReference>
<evidence type="ECO:0000256" key="2">
    <source>
        <dbReference type="SAM" id="Coils"/>
    </source>
</evidence>
<sequence length="359" mass="38694">MKKYIYILTLTATAFFVTSCGSEDKKVVEDNSPAIVVKTSQVEANTNSPFLAVSGKIQAVNSADLSTRMMGYVNKVHVNVGDKVRKGQLLVSINNTDLQAKRAQVNAGISEATAAFNNAQKDYNRFKNLFAEQSASQKEMDDMTANFEMAKARLESANQMKNEINAQFTYSNITAPFSGTITSKNVEAGDMANPGAPLISIETPGHFEVMAMVPESEISAIKKGTTVDVLVKSINQTLKGKVAEVSTSAKNTGGQYLVKIDLDKTEANILSGMFTTVQFPVERKAATAMVLIPTDAIVTNGQLSGVYTVSQSNTALLRWLRLGRTFGDQVEVLSGLNADEAYIVSAEGKLYNGAKISIQ</sequence>